<evidence type="ECO:0000313" key="2">
    <source>
        <dbReference type="Proteomes" id="UP000192674"/>
    </source>
</evidence>
<sequence>MTQAPTDWSLADNPYAIAASEAYWLPQDVVLTIGRIRDGDDSRIPFSSRQLDARHLVFVLRQPLAAEHLEQTALRELDIDPSVSAGLLQARQRFEDALPGIKHMCDGLMHFEE</sequence>
<evidence type="ECO:0000313" key="1">
    <source>
        <dbReference type="EMBL" id="SMD14768.1"/>
    </source>
</evidence>
<proteinExistence type="predicted"/>
<accession>A0A1W2EZW8</accession>
<name>A0A1W2EZW8_KIBAR</name>
<dbReference type="OrthoDB" id="4554803at2"/>
<reference evidence="1 2" key="1">
    <citation type="submission" date="2017-04" db="EMBL/GenBank/DDBJ databases">
        <authorList>
            <person name="Afonso C.L."/>
            <person name="Miller P.J."/>
            <person name="Scott M.A."/>
            <person name="Spackman E."/>
            <person name="Goraichik I."/>
            <person name="Dimitrov K.M."/>
            <person name="Suarez D.L."/>
            <person name="Swayne D.E."/>
        </authorList>
    </citation>
    <scope>NUCLEOTIDE SEQUENCE [LARGE SCALE GENOMIC DNA]</scope>
    <source>
        <strain evidence="1 2">DSM 43828</strain>
    </source>
</reference>
<protein>
    <submittedName>
        <fullName evidence="1">Uncharacterized protein</fullName>
    </submittedName>
</protein>
<gene>
    <name evidence="1" type="ORF">SAMN05661093_05116</name>
</gene>
<organism evidence="1 2">
    <name type="scientific">Kibdelosporangium aridum</name>
    <dbReference type="NCBI Taxonomy" id="2030"/>
    <lineage>
        <taxon>Bacteria</taxon>
        <taxon>Bacillati</taxon>
        <taxon>Actinomycetota</taxon>
        <taxon>Actinomycetes</taxon>
        <taxon>Pseudonocardiales</taxon>
        <taxon>Pseudonocardiaceae</taxon>
        <taxon>Kibdelosporangium</taxon>
    </lineage>
</organism>
<dbReference type="Proteomes" id="UP000192674">
    <property type="component" value="Unassembled WGS sequence"/>
</dbReference>
<dbReference type="EMBL" id="FWXV01000004">
    <property type="protein sequence ID" value="SMD14768.1"/>
    <property type="molecule type" value="Genomic_DNA"/>
</dbReference>
<dbReference type="RefSeq" id="WP_084429549.1">
    <property type="nucleotide sequence ID" value="NZ_FWXV01000004.1"/>
</dbReference>
<dbReference type="AlphaFoldDB" id="A0A1W2EZW8"/>
<keyword evidence="2" id="KW-1185">Reference proteome</keyword>